<accession>A0A378KDV6</accession>
<evidence type="ECO:0000313" key="3">
    <source>
        <dbReference type="EMBL" id="STX81412.1"/>
    </source>
</evidence>
<dbReference type="Proteomes" id="UP000254794">
    <property type="component" value="Unassembled WGS sequence"/>
</dbReference>
<evidence type="ECO:0000259" key="2">
    <source>
        <dbReference type="PROSITE" id="PS50102"/>
    </source>
</evidence>
<dbReference type="SMART" id="SM00360">
    <property type="entry name" value="RRM"/>
    <property type="match status" value="1"/>
</dbReference>
<dbReference type="PANTHER" id="PTHR45880">
    <property type="entry name" value="RNA-BINDING MOTIF PROTEIN, X-LINKED 2"/>
    <property type="match status" value="1"/>
</dbReference>
<feature type="domain" description="RRM" evidence="2">
    <location>
        <begin position="4"/>
        <end position="81"/>
    </location>
</feature>
<keyword evidence="4" id="KW-1185">Reference proteome</keyword>
<dbReference type="InterPro" id="IPR000504">
    <property type="entry name" value="RRM_dom"/>
</dbReference>
<keyword evidence="1" id="KW-0694">RNA-binding</keyword>
<dbReference type="CDD" id="cd00590">
    <property type="entry name" value="RRM_SF"/>
    <property type="match status" value="1"/>
</dbReference>
<protein>
    <submittedName>
        <fullName evidence="3">RNA binding protein, cold-inducible rrm</fullName>
    </submittedName>
</protein>
<dbReference type="Pfam" id="PF00076">
    <property type="entry name" value="RRM_1"/>
    <property type="match status" value="1"/>
</dbReference>
<evidence type="ECO:0000313" key="4">
    <source>
        <dbReference type="Proteomes" id="UP000254794"/>
    </source>
</evidence>
<organism evidence="3 4">
    <name type="scientific">Legionella busanensis</name>
    <dbReference type="NCBI Taxonomy" id="190655"/>
    <lineage>
        <taxon>Bacteria</taxon>
        <taxon>Pseudomonadati</taxon>
        <taxon>Pseudomonadota</taxon>
        <taxon>Gammaproteobacteria</taxon>
        <taxon>Legionellales</taxon>
        <taxon>Legionellaceae</taxon>
        <taxon>Legionella</taxon>
    </lineage>
</organism>
<dbReference type="PANTHER" id="PTHR45880:SF1">
    <property type="entry name" value="RNA-BINDING MOTIF PROTEIN, X-LINKED 2"/>
    <property type="match status" value="1"/>
</dbReference>
<dbReference type="EMBL" id="UGOD01000004">
    <property type="protein sequence ID" value="STX81412.1"/>
    <property type="molecule type" value="Genomic_DNA"/>
</dbReference>
<dbReference type="GO" id="GO:0000398">
    <property type="term" value="P:mRNA splicing, via spliceosome"/>
    <property type="evidence" value="ECO:0007669"/>
    <property type="project" value="TreeGrafter"/>
</dbReference>
<reference evidence="3 4" key="1">
    <citation type="submission" date="2018-06" db="EMBL/GenBank/DDBJ databases">
        <authorList>
            <consortium name="Pathogen Informatics"/>
            <person name="Doyle S."/>
        </authorList>
    </citation>
    <scope>NUCLEOTIDE SEQUENCE [LARGE SCALE GENOMIC DNA]</scope>
    <source>
        <strain evidence="3 4">NCTC13316</strain>
    </source>
</reference>
<dbReference type="AlphaFoldDB" id="A0A378KDV6"/>
<proteinExistence type="predicted"/>
<dbReference type="InterPro" id="IPR012677">
    <property type="entry name" value="Nucleotide-bd_a/b_plait_sf"/>
</dbReference>
<dbReference type="Gene3D" id="3.30.70.330">
    <property type="match status" value="1"/>
</dbReference>
<dbReference type="OrthoDB" id="9798855at2"/>
<dbReference type="InterPro" id="IPR035979">
    <property type="entry name" value="RBD_domain_sf"/>
</dbReference>
<gene>
    <name evidence="3" type="ORF">NCTC13316_03283</name>
</gene>
<evidence type="ECO:0000256" key="1">
    <source>
        <dbReference type="ARBA" id="ARBA00022884"/>
    </source>
</evidence>
<dbReference type="PROSITE" id="PS50102">
    <property type="entry name" value="RRM"/>
    <property type="match status" value="1"/>
</dbReference>
<dbReference type="SUPFAM" id="SSF54928">
    <property type="entry name" value="RNA-binding domain, RBD"/>
    <property type="match status" value="1"/>
</dbReference>
<dbReference type="InterPro" id="IPR051847">
    <property type="entry name" value="RNA_proc/Spliceosome_comp"/>
</dbReference>
<sequence>MSQCTIHITNIPFNTTEEAIGSEFCKFGKIIEICLIKDQFTGQSKGICFITYSSQHESKKSLEMNGISCLGRTLKVTQSQSCMTN</sequence>
<name>A0A378KDV6_9GAMM</name>
<dbReference type="GO" id="GO:0003723">
    <property type="term" value="F:RNA binding"/>
    <property type="evidence" value="ECO:0007669"/>
    <property type="project" value="UniProtKB-KW"/>
</dbReference>
<dbReference type="RefSeq" id="WP_115332800.1">
    <property type="nucleotide sequence ID" value="NZ_CAAAHP010000005.1"/>
</dbReference>